<dbReference type="CDD" id="cd01647">
    <property type="entry name" value="RT_LTR"/>
    <property type="match status" value="1"/>
</dbReference>
<dbReference type="Pfam" id="PF00098">
    <property type="entry name" value="zf-CCHC"/>
    <property type="match status" value="1"/>
</dbReference>
<dbReference type="Gene3D" id="4.10.60.10">
    <property type="entry name" value="Zinc finger, CCHC-type"/>
    <property type="match status" value="1"/>
</dbReference>
<evidence type="ECO:0000256" key="12">
    <source>
        <dbReference type="SAM" id="MobiDB-lite"/>
    </source>
</evidence>
<dbReference type="FunFam" id="3.30.70.270:FF:000020">
    <property type="entry name" value="Transposon Tf2-6 polyprotein-like Protein"/>
    <property type="match status" value="1"/>
</dbReference>
<dbReference type="OrthoDB" id="5938696at2759"/>
<evidence type="ECO:0000256" key="9">
    <source>
        <dbReference type="ARBA" id="ARBA00023268"/>
    </source>
</evidence>
<evidence type="ECO:0000256" key="1">
    <source>
        <dbReference type="ARBA" id="ARBA00012493"/>
    </source>
</evidence>
<dbReference type="InterPro" id="IPR036875">
    <property type="entry name" value="Znf_CCHC_sf"/>
</dbReference>
<evidence type="ECO:0000256" key="8">
    <source>
        <dbReference type="ARBA" id="ARBA00023125"/>
    </source>
</evidence>
<dbReference type="Gene3D" id="2.40.70.10">
    <property type="entry name" value="Acid Proteases"/>
    <property type="match status" value="1"/>
</dbReference>
<dbReference type="Pfam" id="PF17919">
    <property type="entry name" value="RT_RNaseH_2"/>
    <property type="match status" value="1"/>
</dbReference>
<evidence type="ECO:0000256" key="2">
    <source>
        <dbReference type="ARBA" id="ARBA00022670"/>
    </source>
</evidence>
<dbReference type="PANTHER" id="PTHR37984">
    <property type="entry name" value="PROTEIN CBG26694"/>
    <property type="match status" value="1"/>
</dbReference>
<dbReference type="GO" id="GO:0003964">
    <property type="term" value="F:RNA-directed DNA polymerase activity"/>
    <property type="evidence" value="ECO:0007669"/>
    <property type="project" value="UniProtKB-EC"/>
</dbReference>
<dbReference type="InterPro" id="IPR041577">
    <property type="entry name" value="RT_RNaseH_2"/>
</dbReference>
<dbReference type="InterPro" id="IPR043502">
    <property type="entry name" value="DNA/RNA_pol_sf"/>
</dbReference>
<dbReference type="InterPro" id="IPR000477">
    <property type="entry name" value="RT_dom"/>
</dbReference>
<comment type="caution">
    <text evidence="15">The sequence shown here is derived from an EMBL/GenBank/DDBJ whole genome shotgun (WGS) entry which is preliminary data.</text>
</comment>
<dbReference type="EC" id="2.7.7.49" evidence="1"/>
<gene>
    <name evidence="15" type="primary">pol</name>
    <name evidence="15" type="ORF">T03_5940</name>
</gene>
<dbReference type="PROSITE" id="PS50878">
    <property type="entry name" value="RT_POL"/>
    <property type="match status" value="1"/>
</dbReference>
<dbReference type="GO" id="GO:0003677">
    <property type="term" value="F:DNA binding"/>
    <property type="evidence" value="ECO:0007669"/>
    <property type="project" value="UniProtKB-KW"/>
</dbReference>
<dbReference type="SMART" id="SM00343">
    <property type="entry name" value="ZnF_C2HC"/>
    <property type="match status" value="1"/>
</dbReference>
<keyword evidence="7" id="KW-0378">Hydrolase</keyword>
<keyword evidence="4" id="KW-0548">Nucleotidyltransferase</keyword>
<dbReference type="SUPFAM" id="SSF50630">
    <property type="entry name" value="Acid proteases"/>
    <property type="match status" value="1"/>
</dbReference>
<dbReference type="GO" id="GO:0004519">
    <property type="term" value="F:endonuclease activity"/>
    <property type="evidence" value="ECO:0007669"/>
    <property type="project" value="UniProtKB-KW"/>
</dbReference>
<dbReference type="GO" id="GO:0004190">
    <property type="term" value="F:aspartic-type endopeptidase activity"/>
    <property type="evidence" value="ECO:0007669"/>
    <property type="project" value="UniProtKB-KW"/>
</dbReference>
<keyword evidence="11" id="KW-0175">Coiled coil</keyword>
<keyword evidence="9" id="KW-0511">Multifunctional enzyme</keyword>
<reference evidence="15 16" key="1">
    <citation type="submission" date="2015-01" db="EMBL/GenBank/DDBJ databases">
        <title>Evolution of Trichinella species and genotypes.</title>
        <authorList>
            <person name="Korhonen P.K."/>
            <person name="Edoardo P."/>
            <person name="Giuseppe L.R."/>
            <person name="Gasser R.B."/>
        </authorList>
    </citation>
    <scope>NUCLEOTIDE SEQUENCE [LARGE SCALE GENOMIC DNA]</scope>
    <source>
        <strain evidence="15">ISS120</strain>
    </source>
</reference>
<dbReference type="PANTHER" id="PTHR37984:SF5">
    <property type="entry name" value="PROTEIN NYNRIN-LIKE"/>
    <property type="match status" value="1"/>
</dbReference>
<dbReference type="PROSITE" id="PS50158">
    <property type="entry name" value="ZF_CCHC"/>
    <property type="match status" value="1"/>
</dbReference>
<evidence type="ECO:0000313" key="16">
    <source>
        <dbReference type="Proteomes" id="UP000054653"/>
    </source>
</evidence>
<keyword evidence="10" id="KW-0863">Zinc-finger</keyword>
<dbReference type="InterPro" id="IPR050951">
    <property type="entry name" value="Retrovirus_Pol_polyprotein"/>
</dbReference>
<evidence type="ECO:0000256" key="6">
    <source>
        <dbReference type="ARBA" id="ARBA00022750"/>
    </source>
</evidence>
<dbReference type="Gene3D" id="3.30.70.270">
    <property type="match status" value="2"/>
</dbReference>
<evidence type="ECO:0000259" key="14">
    <source>
        <dbReference type="PROSITE" id="PS50878"/>
    </source>
</evidence>
<protein>
    <recommendedName>
        <fullName evidence="1">RNA-directed DNA polymerase</fullName>
        <ecNumber evidence="1">2.7.7.49</ecNumber>
    </recommendedName>
</protein>
<evidence type="ECO:0000256" key="10">
    <source>
        <dbReference type="PROSITE-ProRule" id="PRU00047"/>
    </source>
</evidence>
<evidence type="ECO:0000256" key="3">
    <source>
        <dbReference type="ARBA" id="ARBA00022679"/>
    </source>
</evidence>
<evidence type="ECO:0000256" key="11">
    <source>
        <dbReference type="SAM" id="Coils"/>
    </source>
</evidence>
<evidence type="ECO:0000256" key="5">
    <source>
        <dbReference type="ARBA" id="ARBA00022722"/>
    </source>
</evidence>
<dbReference type="Gene3D" id="3.10.10.10">
    <property type="entry name" value="HIV Type 1 Reverse Transcriptase, subunit A, domain 1"/>
    <property type="match status" value="2"/>
</dbReference>
<dbReference type="InterPro" id="IPR001878">
    <property type="entry name" value="Znf_CCHC"/>
</dbReference>
<dbReference type="InterPro" id="IPR043128">
    <property type="entry name" value="Rev_trsase/Diguanyl_cyclase"/>
</dbReference>
<dbReference type="GO" id="GO:0008270">
    <property type="term" value="F:zinc ion binding"/>
    <property type="evidence" value="ECO:0007669"/>
    <property type="project" value="UniProtKB-KW"/>
</dbReference>
<feature type="domain" description="Reverse transcriptase" evidence="14">
    <location>
        <begin position="428"/>
        <end position="653"/>
    </location>
</feature>
<keyword evidence="7" id="KW-0255">Endonuclease</keyword>
<feature type="coiled-coil region" evidence="11">
    <location>
        <begin position="178"/>
        <end position="205"/>
    </location>
</feature>
<dbReference type="Proteomes" id="UP000054653">
    <property type="component" value="Unassembled WGS sequence"/>
</dbReference>
<dbReference type="CDD" id="cd00303">
    <property type="entry name" value="retropepsin_like"/>
    <property type="match status" value="1"/>
</dbReference>
<dbReference type="InterPro" id="IPR021109">
    <property type="entry name" value="Peptidase_aspartic_dom_sf"/>
</dbReference>
<name>A0A0V1C9F5_TRIBR</name>
<sequence>MEDFFVVTGVPSSQQAASARLSVNIAVRRELFPPGSPRNISWDELKRRFLDIYGHGESLIQLAVRFNGLKQRKNQSIREFAQEPIRSSQGTPSRRACASDQRTPARIRPVAVSAGKSESELVARFIYGVASKEVHRELRLREPTTLVKARQLAESAAELETEVGGSRQRTTENADAGNDNLAEALEALTRLFDQLQTTLERSNSRRPARRATECFRCGEQGHFIRDCPQRRVAARVMPATTLRRPAERTMAIINPQTGNVLTVPGRIENLEISLLVDSGAVVSVISKQVWDKATSCRKLRGATSPIQLGDGRKMATFAWGVVQLHLGRWKGPLTVVVVEKLVVPSILGTNFLDTMVRSMDFRSRYMVLRDGTRVKFQREACSDSPPSIGCMGTGVPQEGTGQVTTGKPTQASEGCGQRLHALADAAECSITRKQTLESILRRHSRAISRNDDDLGRTSLVTDRIETGEARPIKQPPRRLPVAQRSVMERLVGQMLESGVIEPASGPWSSPVVLVRKKDGSPRIDDTWDALAGSQWFSTLDLASGYWLVEVAEPDREKTAFSTSMGLFQFRVMPFGLCNAPATFQRLMANTLRGLTFKGCLVYLDDIIVYGCTEEEHLERLAKVLHRLQSVGLKIRPEKCQLMRRSVRYLGHVVTQHGIGTDPEKTAAVQEWPRPRCVKEVQQFMGLASYYRRFVKNFASIAGPLHKLTKKSQRWSWGPEQGGALTKLKSALSSPPILSHPHFDRPFLLDVDASEDALGAVLS</sequence>
<keyword evidence="16" id="KW-1185">Reference proteome</keyword>
<evidence type="ECO:0000313" key="15">
    <source>
        <dbReference type="EMBL" id="KRY45548.1"/>
    </source>
</evidence>
<accession>A0A0V1C9F5</accession>
<keyword evidence="10" id="KW-0479">Metal-binding</keyword>
<dbReference type="GO" id="GO:0006508">
    <property type="term" value="P:proteolysis"/>
    <property type="evidence" value="ECO:0007669"/>
    <property type="project" value="UniProtKB-KW"/>
</dbReference>
<dbReference type="AlphaFoldDB" id="A0A0V1C9F5"/>
<dbReference type="OMA" id="PRNISWD"/>
<keyword evidence="3" id="KW-0808">Transferase</keyword>
<dbReference type="Pfam" id="PF00078">
    <property type="entry name" value="RVT_1"/>
    <property type="match status" value="1"/>
</dbReference>
<keyword evidence="10" id="KW-0862">Zinc</keyword>
<keyword evidence="2" id="KW-0645">Protease</keyword>
<evidence type="ECO:0000259" key="13">
    <source>
        <dbReference type="PROSITE" id="PS50158"/>
    </source>
</evidence>
<keyword evidence="8" id="KW-0238">DNA-binding</keyword>
<dbReference type="Pfam" id="PF13975">
    <property type="entry name" value="gag-asp_proteas"/>
    <property type="match status" value="1"/>
</dbReference>
<feature type="domain" description="CCHC-type" evidence="13">
    <location>
        <begin position="214"/>
        <end position="229"/>
    </location>
</feature>
<feature type="region of interest" description="Disordered" evidence="12">
    <location>
        <begin position="387"/>
        <end position="412"/>
    </location>
</feature>
<dbReference type="STRING" id="45882.A0A0V1C9F5"/>
<dbReference type="EMBL" id="JYDI01000349">
    <property type="protein sequence ID" value="KRY45548.1"/>
    <property type="molecule type" value="Genomic_DNA"/>
</dbReference>
<evidence type="ECO:0000256" key="7">
    <source>
        <dbReference type="ARBA" id="ARBA00022759"/>
    </source>
</evidence>
<organism evidence="15 16">
    <name type="scientific">Trichinella britovi</name>
    <name type="common">Parasitic roundworm</name>
    <dbReference type="NCBI Taxonomy" id="45882"/>
    <lineage>
        <taxon>Eukaryota</taxon>
        <taxon>Metazoa</taxon>
        <taxon>Ecdysozoa</taxon>
        <taxon>Nematoda</taxon>
        <taxon>Enoplea</taxon>
        <taxon>Dorylaimia</taxon>
        <taxon>Trichinellida</taxon>
        <taxon>Trichinellidae</taxon>
        <taxon>Trichinella</taxon>
    </lineage>
</organism>
<keyword evidence="6" id="KW-0064">Aspartyl protease</keyword>
<dbReference type="SUPFAM" id="SSF57756">
    <property type="entry name" value="Retrovirus zinc finger-like domains"/>
    <property type="match status" value="1"/>
</dbReference>
<keyword evidence="5" id="KW-0540">Nuclease</keyword>
<evidence type="ECO:0000256" key="4">
    <source>
        <dbReference type="ARBA" id="ARBA00022695"/>
    </source>
</evidence>
<dbReference type="SUPFAM" id="SSF56672">
    <property type="entry name" value="DNA/RNA polymerases"/>
    <property type="match status" value="1"/>
</dbReference>
<dbReference type="GO" id="GO:0019899">
    <property type="term" value="F:enzyme binding"/>
    <property type="evidence" value="ECO:0007669"/>
    <property type="project" value="UniProtKB-ARBA"/>
</dbReference>
<feature type="region of interest" description="Disordered" evidence="12">
    <location>
        <begin position="83"/>
        <end position="103"/>
    </location>
</feature>
<feature type="compositionally biased region" description="Polar residues" evidence="12">
    <location>
        <begin position="399"/>
        <end position="412"/>
    </location>
</feature>
<proteinExistence type="predicted"/>